<dbReference type="RefSeq" id="WP_413282041.1">
    <property type="nucleotide sequence ID" value="NZ_JBHFNT010000322.1"/>
</dbReference>
<evidence type="ECO:0000256" key="1">
    <source>
        <dbReference type="SAM" id="SignalP"/>
    </source>
</evidence>
<gene>
    <name evidence="2" type="ORF">ACE1CA_35260</name>
</gene>
<sequence length="212" mass="22340">MTNLKSLSMATAGATLIALAIGAAAQAAVLEFDNLTTDPGIQITNGYGGFNWNNFFVVNRDVIPLSGYNKAAVSGKYSAYNGLAEKASIQSNSIFDFNGAFLTGAWNDGLSVLVEGLKNGVSLYSQTVVVDTTSPKWFDFNFLGIDELKFSSFGGVENPNVSGGRGPHFAMDNFTINEVKSVPEPASTLGFLAFGAMGLGSILKGKQQKVKA</sequence>
<dbReference type="Proteomes" id="UP001576780">
    <property type="component" value="Unassembled WGS sequence"/>
</dbReference>
<keyword evidence="3" id="KW-1185">Reference proteome</keyword>
<feature type="chain" id="PRO_5045533197" description="PEP-CTERM sorting domain-containing protein" evidence="1">
    <location>
        <begin position="28"/>
        <end position="212"/>
    </location>
</feature>
<evidence type="ECO:0000313" key="2">
    <source>
        <dbReference type="EMBL" id="MFB2839779.1"/>
    </source>
</evidence>
<name>A0ABV4WXF4_9CYAN</name>
<dbReference type="EMBL" id="JBHFNT010000322">
    <property type="protein sequence ID" value="MFB2839779.1"/>
    <property type="molecule type" value="Genomic_DNA"/>
</dbReference>
<feature type="signal peptide" evidence="1">
    <location>
        <begin position="1"/>
        <end position="27"/>
    </location>
</feature>
<evidence type="ECO:0008006" key="4">
    <source>
        <dbReference type="Google" id="ProtNLM"/>
    </source>
</evidence>
<reference evidence="2 3" key="1">
    <citation type="submission" date="2024-09" db="EMBL/GenBank/DDBJ databases">
        <title>Floridaenema gen nov. (Aerosakkonemataceae, Aerosakkonematales ord. nov., Cyanobacteria) from benthic tropical and subtropical fresh waters, with the description of four new species.</title>
        <authorList>
            <person name="Moretto J.A."/>
            <person name="Berthold D.E."/>
            <person name="Lefler F.W."/>
            <person name="Huang I.-S."/>
            <person name="Laughinghouse H. IV."/>
        </authorList>
    </citation>
    <scope>NUCLEOTIDE SEQUENCE [LARGE SCALE GENOMIC DNA]</scope>
    <source>
        <strain evidence="2 3">BLCC-F167</strain>
    </source>
</reference>
<comment type="caution">
    <text evidence="2">The sequence shown here is derived from an EMBL/GenBank/DDBJ whole genome shotgun (WGS) entry which is preliminary data.</text>
</comment>
<evidence type="ECO:0000313" key="3">
    <source>
        <dbReference type="Proteomes" id="UP001576780"/>
    </source>
</evidence>
<proteinExistence type="predicted"/>
<accession>A0ABV4WXF4</accession>
<keyword evidence="1" id="KW-0732">Signal</keyword>
<protein>
    <recommendedName>
        <fullName evidence="4">PEP-CTERM sorting domain-containing protein</fullName>
    </recommendedName>
</protein>
<organism evidence="2 3">
    <name type="scientific">Floridaenema evergladense BLCC-F167</name>
    <dbReference type="NCBI Taxonomy" id="3153639"/>
    <lineage>
        <taxon>Bacteria</taxon>
        <taxon>Bacillati</taxon>
        <taxon>Cyanobacteriota</taxon>
        <taxon>Cyanophyceae</taxon>
        <taxon>Oscillatoriophycideae</taxon>
        <taxon>Aerosakkonematales</taxon>
        <taxon>Aerosakkonemataceae</taxon>
        <taxon>Floridanema</taxon>
        <taxon>Floridanema evergladense</taxon>
    </lineage>
</organism>